<dbReference type="EMBL" id="BAND01000076">
    <property type="protein sequence ID" value="GAJ29734.1"/>
    <property type="molecule type" value="Genomic_DNA"/>
</dbReference>
<keyword evidence="2" id="KW-1185">Reference proteome</keyword>
<dbReference type="OrthoDB" id="7275846at2"/>
<comment type="caution">
    <text evidence="1">The sequence shown here is derived from an EMBL/GenBank/DDBJ whole genome shotgun (WGS) entry which is preliminary data.</text>
</comment>
<reference evidence="2" key="1">
    <citation type="journal article" date="2014" name="FEMS Microbiol. Lett.">
        <title>Draft Genomic DNA Sequence of the Facultatively Methylotrophic Bacterium Acidomonas methanolica type strain MB58.</title>
        <authorList>
            <person name="Higashiura N."/>
            <person name="Hadano H."/>
            <person name="Hirakawa H."/>
            <person name="Matsutani M."/>
            <person name="Takabe S."/>
            <person name="Matsushita K."/>
            <person name="Azuma Y."/>
        </authorList>
    </citation>
    <scope>NUCLEOTIDE SEQUENCE [LARGE SCALE GENOMIC DNA]</scope>
    <source>
        <strain evidence="2">MB58</strain>
    </source>
</reference>
<proteinExistence type="predicted"/>
<name>A0A023D6N1_ACIMT</name>
<reference evidence="1 2" key="2">
    <citation type="journal article" date="2014" name="FEMS Microbiol. Lett.">
        <title>Draft genomic DNA sequence of the facultatively methylotrophic bacterium Acidomonas methanolica type strain MB58.</title>
        <authorList>
            <person name="Higashiura N."/>
            <person name="Hadano H."/>
            <person name="Hirakawa H."/>
            <person name="Matsutani M."/>
            <person name="Takabe S."/>
            <person name="Matsushita K."/>
            <person name="Azuma Y."/>
        </authorList>
    </citation>
    <scope>NUCLEOTIDE SEQUENCE [LARGE SCALE GENOMIC DNA]</scope>
    <source>
        <strain evidence="1 2">MB58</strain>
    </source>
</reference>
<sequence>MAVVAKNLQPGATLTADAASVVTAQTAVTTIVSNGVVSNPTNAAVTLTIQIQRSGGSALDLVPGRAVQAAGTDLLPELNGRVLAAGDEILASGAGLVLFVDGNTLS</sequence>
<accession>A0A023D6N1</accession>
<organism evidence="1 2">
    <name type="scientific">Acidomonas methanolica NBRC 104435</name>
    <dbReference type="NCBI Taxonomy" id="1231351"/>
    <lineage>
        <taxon>Bacteria</taxon>
        <taxon>Pseudomonadati</taxon>
        <taxon>Pseudomonadota</taxon>
        <taxon>Alphaproteobacteria</taxon>
        <taxon>Acetobacterales</taxon>
        <taxon>Acetobacteraceae</taxon>
        <taxon>Acidomonas</taxon>
    </lineage>
</organism>
<dbReference type="AlphaFoldDB" id="A0A023D6N1"/>
<gene>
    <name evidence="1" type="ORF">Amme_076_027</name>
</gene>
<protein>
    <submittedName>
        <fullName evidence="1">Uncharacterized protein</fullName>
    </submittedName>
</protein>
<evidence type="ECO:0000313" key="2">
    <source>
        <dbReference type="Proteomes" id="UP000019760"/>
    </source>
</evidence>
<dbReference type="Proteomes" id="UP000019760">
    <property type="component" value="Unassembled WGS sequence"/>
</dbReference>
<evidence type="ECO:0000313" key="1">
    <source>
        <dbReference type="EMBL" id="GAJ29734.1"/>
    </source>
</evidence>
<dbReference type="RefSeq" id="WP_042059995.1">
    <property type="nucleotide sequence ID" value="NZ_BAND01000076.1"/>
</dbReference>